<dbReference type="Pfam" id="PF00012">
    <property type="entry name" value="HSP70"/>
    <property type="match status" value="1"/>
</dbReference>
<dbReference type="Gene3D" id="3.90.640.10">
    <property type="entry name" value="Actin, Chain A, domain 4"/>
    <property type="match status" value="1"/>
</dbReference>
<protein>
    <submittedName>
        <fullName evidence="5">Mitochondrial-type heat shock protein 70</fullName>
    </submittedName>
</protein>
<dbReference type="VEuPathDB" id="AmoebaDB:EHI5A_107430"/>
<dbReference type="FunFam" id="3.30.420.40:FF:000020">
    <property type="entry name" value="Chaperone protein HscA homolog"/>
    <property type="match status" value="1"/>
</dbReference>
<dbReference type="GO" id="GO:0140662">
    <property type="term" value="F:ATP-dependent protein folding chaperone"/>
    <property type="evidence" value="ECO:0007669"/>
    <property type="project" value="InterPro"/>
</dbReference>
<dbReference type="FunFam" id="2.60.34.10:FF:000055">
    <property type="entry name" value="Heat shock protein 70 mitochondrial putative"/>
    <property type="match status" value="1"/>
</dbReference>
<dbReference type="VEuPathDB" id="AmoebaDB:KM1_170930"/>
<dbReference type="VEuPathDB" id="AmoebaDB:EHI8A_036230"/>
<accession>A0A5K1TW95</accession>
<dbReference type="SUPFAM" id="SSF100920">
    <property type="entry name" value="Heat shock protein 70kD (HSP70), peptide-binding domain"/>
    <property type="match status" value="1"/>
</dbReference>
<dbReference type="InterPro" id="IPR013126">
    <property type="entry name" value="Hsp_70_fam"/>
</dbReference>
<organism evidence="5 6">
    <name type="scientific">Entamoeba histolytica</name>
    <dbReference type="NCBI Taxonomy" id="5759"/>
    <lineage>
        <taxon>Eukaryota</taxon>
        <taxon>Amoebozoa</taxon>
        <taxon>Evosea</taxon>
        <taxon>Archamoebae</taxon>
        <taxon>Mastigamoebida</taxon>
        <taxon>Entamoebidae</taxon>
        <taxon>Entamoeba</taxon>
    </lineage>
</organism>
<dbReference type="SUPFAM" id="SSF53067">
    <property type="entry name" value="Actin-like ATPase domain"/>
    <property type="match status" value="2"/>
</dbReference>
<evidence type="ECO:0000256" key="4">
    <source>
        <dbReference type="SAM" id="Coils"/>
    </source>
</evidence>
<keyword evidence="4" id="KW-0175">Coiled coil</keyword>
<dbReference type="Gene3D" id="3.30.420.40">
    <property type="match status" value="2"/>
</dbReference>
<dbReference type="AlphaFoldDB" id="A0A5K1TW95"/>
<gene>
    <name evidence="5" type="ORF">CL6EHI_007150</name>
</gene>
<comment type="similarity">
    <text evidence="3">Belongs to the heat shock protein 70 family.</text>
</comment>
<dbReference type="PRINTS" id="PR00301">
    <property type="entry name" value="HEATSHOCK70"/>
</dbReference>
<dbReference type="CDD" id="cd10234">
    <property type="entry name" value="ASKHA_NBD_HSP70_DnaK-like"/>
    <property type="match status" value="1"/>
</dbReference>
<sequence>MFVSQPARSTCIGIDLGTTNSCMCVFDKTTPRILENAEGKRTTPSCVSFTPTGILVGEAAKRMEALHPTTTVSGVKRMIGCQYKNVEQQRKPYKIVEGRNGEGWIYINGKTYSPSEISSFILKKLKKDAEAKLGKRVDEAVITCPAYFNDAQRQATKDAGTLAGLKVKRIINEPTAAALAYGIDTRKENEGKNIAVYDLGGGTFDISILNINKGIFQVKATNGDTMLGGEDFDKAICQYIEKEFERKYKRNLQRNKKGISRIKEAAEKVKCELSSSEESVISLPYLDGQDSLEITISRRKIEQLCKGICKRTEYPCLQCMKDAKLRKKDISDVVLVGGMTRMPLIQNTVQEIFGKKPSKNVNPDEAVAIGAAIQASIIEGKKKDIILVDVTPLTLGIETYGGVMTPLINRNTTIPTSVSKEFTTSMDNQQEVDIKVFQGERRVTRKNKKLGEFKLVGIPPAKKGVAKIEVTFDIDVNGIVKVSALDKGTGKKTGIQVKSNGGLNEEEINRLVKEGEEHAAEDKRKEQLLLHRQRLKEMIESAEDIQKELIKKKIETRELERVINQSKKVITSEDENEIKRLINQLGEETSNSSAKLYN</sequence>
<name>A0A5K1TW95_ENTHI</name>
<dbReference type="PANTHER" id="PTHR19375">
    <property type="entry name" value="HEAT SHOCK PROTEIN 70KDA"/>
    <property type="match status" value="1"/>
</dbReference>
<dbReference type="EMBL" id="BDEQ01000001">
    <property type="protein sequence ID" value="GAT97421.1"/>
    <property type="molecule type" value="Genomic_DNA"/>
</dbReference>
<dbReference type="NCBIfam" id="NF001413">
    <property type="entry name" value="PRK00290.1"/>
    <property type="match status" value="1"/>
</dbReference>
<keyword evidence="5" id="KW-0346">Stress response</keyword>
<feature type="coiled-coil region" evidence="4">
    <location>
        <begin position="525"/>
        <end position="562"/>
    </location>
</feature>
<dbReference type="GO" id="GO:0005524">
    <property type="term" value="F:ATP binding"/>
    <property type="evidence" value="ECO:0007669"/>
    <property type="project" value="UniProtKB-KW"/>
</dbReference>
<evidence type="ECO:0000256" key="1">
    <source>
        <dbReference type="ARBA" id="ARBA00022741"/>
    </source>
</evidence>
<keyword evidence="2 3" id="KW-0067">ATP-binding</keyword>
<dbReference type="VEuPathDB" id="AmoebaDB:EHI7A_037600"/>
<dbReference type="InterPro" id="IPR018181">
    <property type="entry name" value="Heat_shock_70_CS"/>
</dbReference>
<keyword evidence="1 3" id="KW-0547">Nucleotide-binding</keyword>
<dbReference type="InterPro" id="IPR029047">
    <property type="entry name" value="HSP70_peptide-bd_sf"/>
</dbReference>
<dbReference type="FunFam" id="3.30.420.40:FF:000004">
    <property type="entry name" value="Molecular chaperone DnaK"/>
    <property type="match status" value="1"/>
</dbReference>
<dbReference type="FunFam" id="3.90.640.10:FF:000003">
    <property type="entry name" value="Molecular chaperone DnaK"/>
    <property type="match status" value="1"/>
</dbReference>
<evidence type="ECO:0000256" key="3">
    <source>
        <dbReference type="RuleBase" id="RU003322"/>
    </source>
</evidence>
<dbReference type="InterPro" id="IPR043129">
    <property type="entry name" value="ATPase_NBD"/>
</dbReference>
<dbReference type="OMA" id="GREQKMT"/>
<reference evidence="5 6" key="1">
    <citation type="submission" date="2016-05" db="EMBL/GenBank/DDBJ databases">
        <title>First whole genome sequencing of Entamoeba histolytica HM1:IMSS-clone-6.</title>
        <authorList>
            <person name="Mukherjee Avik.K."/>
            <person name="Izumyama S."/>
            <person name="Nakada-Tsukui K."/>
            <person name="Nozaki T."/>
        </authorList>
    </citation>
    <scope>NUCLEOTIDE SEQUENCE [LARGE SCALE GENOMIC DNA]</scope>
    <source>
        <strain evidence="5 6">HM1:IMSS clone 6</strain>
    </source>
</reference>
<evidence type="ECO:0000256" key="2">
    <source>
        <dbReference type="ARBA" id="ARBA00022840"/>
    </source>
</evidence>
<proteinExistence type="inferred from homology"/>
<dbReference type="VEuPathDB" id="AmoebaDB:EHI_007150"/>
<evidence type="ECO:0000313" key="5">
    <source>
        <dbReference type="EMBL" id="GAT97421.1"/>
    </source>
</evidence>
<comment type="caution">
    <text evidence="5">The sequence shown here is derived from an EMBL/GenBank/DDBJ whole genome shotgun (WGS) entry which is preliminary data.</text>
</comment>
<dbReference type="PROSITE" id="PS00297">
    <property type="entry name" value="HSP70_1"/>
    <property type="match status" value="1"/>
</dbReference>
<dbReference type="PROSITE" id="PS00329">
    <property type="entry name" value="HSP70_2"/>
    <property type="match status" value="1"/>
</dbReference>
<evidence type="ECO:0000313" key="6">
    <source>
        <dbReference type="Proteomes" id="UP000078387"/>
    </source>
</evidence>
<dbReference type="Proteomes" id="UP000078387">
    <property type="component" value="Unassembled WGS sequence"/>
</dbReference>
<dbReference type="Gene3D" id="2.60.34.10">
    <property type="entry name" value="Substrate Binding Domain Of DNAk, Chain A, domain 1"/>
    <property type="match status" value="1"/>
</dbReference>
<dbReference type="VEuPathDB" id="AmoebaDB:KM1_170940"/>